<accession>A0A4R9C2P0</accession>
<dbReference type="RefSeq" id="WP_134743854.1">
    <property type="nucleotide sequence ID" value="NZ_CP119761.1"/>
</dbReference>
<reference evidence="3 4" key="1">
    <citation type="submission" date="2019-01" db="EMBL/GenBank/DDBJ databases">
        <title>Draft Genome Sequences of Helcococcus ovis Strains Isolated from the Uterus and Vagina of Dairy Cows with Metritis.</title>
        <authorList>
            <person name="Cunha F."/>
            <person name="Jeon S.J."/>
            <person name="Kutzer P."/>
            <person name="Galvao K.N."/>
        </authorList>
    </citation>
    <scope>NUCLEOTIDE SEQUENCE [LARGE SCALE GENOMIC DNA]</scope>
    <source>
        <strain evidence="3 4">KG-37</strain>
    </source>
</reference>
<dbReference type="InterPro" id="IPR015424">
    <property type="entry name" value="PyrdxlP-dep_Trfase"/>
</dbReference>
<dbReference type="InterPro" id="IPR006235">
    <property type="entry name" value="OAc-hSer/O-AcSer_sulfhydrylase"/>
</dbReference>
<dbReference type="InterPro" id="IPR054718">
    <property type="entry name" value="YhfS-like_C"/>
</dbReference>
<evidence type="ECO:0000259" key="1">
    <source>
        <dbReference type="Pfam" id="PF00266"/>
    </source>
</evidence>
<dbReference type="Gene3D" id="3.40.640.10">
    <property type="entry name" value="Type I PLP-dependent aspartate aminotransferase-like (Major domain)"/>
    <property type="match status" value="1"/>
</dbReference>
<dbReference type="Pfam" id="PF00266">
    <property type="entry name" value="Aminotran_5"/>
    <property type="match status" value="1"/>
</dbReference>
<dbReference type="PANTHER" id="PTHR43797">
    <property type="entry name" value="HOMOCYSTEINE/CYSTEINE SYNTHASE"/>
    <property type="match status" value="1"/>
</dbReference>
<keyword evidence="3" id="KW-0808">Transferase</keyword>
<gene>
    <name evidence="3" type="ORF">EQF91_01475</name>
</gene>
<dbReference type="InterPro" id="IPR000192">
    <property type="entry name" value="Aminotrans_V_dom"/>
</dbReference>
<feature type="domain" description="YhfS-like C-terminal" evidence="2">
    <location>
        <begin position="257"/>
        <end position="357"/>
    </location>
</feature>
<dbReference type="SUPFAM" id="SSF53383">
    <property type="entry name" value="PLP-dependent transferases"/>
    <property type="match status" value="1"/>
</dbReference>
<evidence type="ECO:0000313" key="4">
    <source>
        <dbReference type="Proteomes" id="UP000297454"/>
    </source>
</evidence>
<dbReference type="Gene3D" id="3.90.1150.130">
    <property type="match status" value="1"/>
</dbReference>
<name>A0A4R9C2P0_9FIRM</name>
<dbReference type="Proteomes" id="UP000297454">
    <property type="component" value="Unassembled WGS sequence"/>
</dbReference>
<sequence length="369" mass="41993">MKTYPLESMNLEEAIKKQHEFIDCISKVFKYNETLMAGDFGLNIKNNQPLFTRKVEKVFADFFNSESAVLVRGSGTGAIREALASILKPGDKILIHKSEIYSTTKNSFEMMGYIIVKADFNDLNNLKEVLHNNKDIKSCLIQYTRQEINDKYEMKDVIETIKNNSVDIKIITDDNYAVMKVKKVGTQLNANLSCFSLFKLLGPQGIGIVIGDKIFIDKIREFHYSGGSQVQGTEAMEAMRNFIYAPVQLAIQSIQIEKIYNRLKLGEINEVEDVVIANAQSKVILIKFKDKIAKKVLDIAGEYGAIPYPVGSESRYEIVPLFYRLSGTMRKTNGEYEDYWIRINPMKASADTVIKILKKSIEKVKNVFR</sequence>
<dbReference type="GO" id="GO:0071269">
    <property type="term" value="P:L-homocysteine biosynthetic process"/>
    <property type="evidence" value="ECO:0007669"/>
    <property type="project" value="TreeGrafter"/>
</dbReference>
<dbReference type="PANTHER" id="PTHR43797:SF2">
    <property type="entry name" value="HOMOCYSTEINE_CYSTEINE SYNTHASE"/>
    <property type="match status" value="1"/>
</dbReference>
<dbReference type="GO" id="GO:0004124">
    <property type="term" value="F:cysteine synthase activity"/>
    <property type="evidence" value="ECO:0007669"/>
    <property type="project" value="TreeGrafter"/>
</dbReference>
<keyword evidence="4" id="KW-1185">Reference proteome</keyword>
<protein>
    <submittedName>
        <fullName evidence="3">Aminotransferase class V-fold PLP-dependent enzyme</fullName>
    </submittedName>
</protein>
<dbReference type="GO" id="GO:0005737">
    <property type="term" value="C:cytoplasm"/>
    <property type="evidence" value="ECO:0007669"/>
    <property type="project" value="TreeGrafter"/>
</dbReference>
<dbReference type="GO" id="GO:0006535">
    <property type="term" value="P:cysteine biosynthetic process from serine"/>
    <property type="evidence" value="ECO:0007669"/>
    <property type="project" value="TreeGrafter"/>
</dbReference>
<dbReference type="EMBL" id="SCFR01000003">
    <property type="protein sequence ID" value="TFF67320.1"/>
    <property type="molecule type" value="Genomic_DNA"/>
</dbReference>
<dbReference type="AlphaFoldDB" id="A0A4R9C2P0"/>
<dbReference type="GO" id="GO:0003961">
    <property type="term" value="F:O-acetylhomoserine aminocarboxypropyltransferase activity"/>
    <property type="evidence" value="ECO:0007669"/>
    <property type="project" value="TreeGrafter"/>
</dbReference>
<organism evidence="3 4">
    <name type="scientific">Helcococcus ovis</name>
    <dbReference type="NCBI Taxonomy" id="72026"/>
    <lineage>
        <taxon>Bacteria</taxon>
        <taxon>Bacillati</taxon>
        <taxon>Bacillota</taxon>
        <taxon>Tissierellia</taxon>
        <taxon>Tissierellales</taxon>
        <taxon>Peptoniphilaceae</taxon>
        <taxon>Helcococcus</taxon>
    </lineage>
</organism>
<evidence type="ECO:0000313" key="3">
    <source>
        <dbReference type="EMBL" id="TFF67320.1"/>
    </source>
</evidence>
<feature type="domain" description="Aminotransferase class V" evidence="1">
    <location>
        <begin position="53"/>
        <end position="227"/>
    </location>
</feature>
<dbReference type="Pfam" id="PF22475">
    <property type="entry name" value="YhfS-like_C"/>
    <property type="match status" value="1"/>
</dbReference>
<dbReference type="GO" id="GO:0008483">
    <property type="term" value="F:transaminase activity"/>
    <property type="evidence" value="ECO:0007669"/>
    <property type="project" value="UniProtKB-KW"/>
</dbReference>
<evidence type="ECO:0000259" key="2">
    <source>
        <dbReference type="Pfam" id="PF22475"/>
    </source>
</evidence>
<proteinExistence type="predicted"/>
<keyword evidence="3" id="KW-0032">Aminotransferase</keyword>
<dbReference type="InterPro" id="IPR015421">
    <property type="entry name" value="PyrdxlP-dep_Trfase_major"/>
</dbReference>
<comment type="caution">
    <text evidence="3">The sequence shown here is derived from an EMBL/GenBank/DDBJ whole genome shotgun (WGS) entry which is preliminary data.</text>
</comment>